<dbReference type="PRINTS" id="PR00420">
    <property type="entry name" value="RNGMNOXGNASE"/>
</dbReference>
<organism evidence="8 9">
    <name type="scientific">Exophiala sideris</name>
    <dbReference type="NCBI Taxonomy" id="1016849"/>
    <lineage>
        <taxon>Eukaryota</taxon>
        <taxon>Fungi</taxon>
        <taxon>Dikarya</taxon>
        <taxon>Ascomycota</taxon>
        <taxon>Pezizomycotina</taxon>
        <taxon>Eurotiomycetes</taxon>
        <taxon>Chaetothyriomycetidae</taxon>
        <taxon>Chaetothyriales</taxon>
        <taxon>Herpotrichiellaceae</taxon>
        <taxon>Exophiala</taxon>
    </lineage>
</organism>
<keyword evidence="6" id="KW-0732">Signal</keyword>
<evidence type="ECO:0000256" key="4">
    <source>
        <dbReference type="ARBA" id="ARBA00023002"/>
    </source>
</evidence>
<proteinExistence type="inferred from homology"/>
<dbReference type="InterPro" id="IPR050493">
    <property type="entry name" value="FAD-dep_Monooxygenase_BioMet"/>
</dbReference>
<keyword evidence="2" id="KW-0285">Flavoprotein</keyword>
<evidence type="ECO:0000256" key="5">
    <source>
        <dbReference type="ARBA" id="ARBA00023033"/>
    </source>
</evidence>
<evidence type="ECO:0000259" key="7">
    <source>
        <dbReference type="Pfam" id="PF01494"/>
    </source>
</evidence>
<name>A0ABR0J3X9_9EURO</name>
<sequence length="422" mass="47006">MPLKVIVVGAGLAGLGAAIALNQQGHDVDVFEQSSFLNEVGAAIHIPPNATRVLNEWGVDRNDLQGTFCYHLTVNDAEGNLLMKAADTKKLQATLQMQDDWLLSHRVDLHNALRRRVEKEVNGKKPSIHLASKIRSVLTDRPEQDAEKGTIYLEDGTSFSADLVVGADGMHSRTVEEIAQKPQTKVSTGQNTFRFLVSMEKINANPVTREFFKQHELNGLQCFTSRDRRLVLYPCRQGKLLNVVALHPTSENPTAAESSWLAGGTLDDLVSTYSAFCPALLEMCKMAEDLKLWSLASRTPATKFWRGKLVLVGDAAHPTLPHQGQGGAQSFEDGAALAALLPGDTLKEQIPQRLELYNRARYPRAITVMYMSQVNEERRQEMMEELHQYVPDAEFPKDIFTYCWTSYASRDARKLLQTSLVA</sequence>
<dbReference type="SUPFAM" id="SSF51905">
    <property type="entry name" value="FAD/NAD(P)-binding domain"/>
    <property type="match status" value="1"/>
</dbReference>
<comment type="similarity">
    <text evidence="1">Belongs to the paxM FAD-dependent monooxygenase family.</text>
</comment>
<dbReference type="PANTHER" id="PTHR13789:SF215">
    <property type="entry name" value="FAD-BINDING DOMAIN-CONTAINING PROTEIN-RELATED"/>
    <property type="match status" value="1"/>
</dbReference>
<dbReference type="EMBL" id="JAVRRF010000021">
    <property type="protein sequence ID" value="KAK5054926.1"/>
    <property type="molecule type" value="Genomic_DNA"/>
</dbReference>
<keyword evidence="3" id="KW-0274">FAD</keyword>
<evidence type="ECO:0000313" key="8">
    <source>
        <dbReference type="EMBL" id="KAK5054926.1"/>
    </source>
</evidence>
<protein>
    <recommendedName>
        <fullName evidence="7">FAD-binding domain-containing protein</fullName>
    </recommendedName>
</protein>
<evidence type="ECO:0000256" key="2">
    <source>
        <dbReference type="ARBA" id="ARBA00022630"/>
    </source>
</evidence>
<feature type="signal peptide" evidence="6">
    <location>
        <begin position="1"/>
        <end position="18"/>
    </location>
</feature>
<evidence type="ECO:0000256" key="3">
    <source>
        <dbReference type="ARBA" id="ARBA00022827"/>
    </source>
</evidence>
<dbReference type="Proteomes" id="UP001345691">
    <property type="component" value="Unassembled WGS sequence"/>
</dbReference>
<keyword evidence="5" id="KW-0503">Monooxygenase</keyword>
<dbReference type="SUPFAM" id="SSF54373">
    <property type="entry name" value="FAD-linked reductases, C-terminal domain"/>
    <property type="match status" value="1"/>
</dbReference>
<accession>A0ABR0J3X9</accession>
<dbReference type="Pfam" id="PF01494">
    <property type="entry name" value="FAD_binding_3"/>
    <property type="match status" value="1"/>
</dbReference>
<gene>
    <name evidence="8" type="ORF">LTR69_008494</name>
</gene>
<dbReference type="PANTHER" id="PTHR13789">
    <property type="entry name" value="MONOOXYGENASE"/>
    <property type="match status" value="1"/>
</dbReference>
<dbReference type="Gene3D" id="3.50.50.60">
    <property type="entry name" value="FAD/NAD(P)-binding domain"/>
    <property type="match status" value="1"/>
</dbReference>
<evidence type="ECO:0000256" key="6">
    <source>
        <dbReference type="SAM" id="SignalP"/>
    </source>
</evidence>
<evidence type="ECO:0000313" key="9">
    <source>
        <dbReference type="Proteomes" id="UP001345691"/>
    </source>
</evidence>
<feature type="domain" description="FAD-binding" evidence="7">
    <location>
        <begin position="4"/>
        <end position="369"/>
    </location>
</feature>
<reference evidence="8 9" key="1">
    <citation type="submission" date="2023-08" db="EMBL/GenBank/DDBJ databases">
        <title>Black Yeasts Isolated from many extreme environments.</title>
        <authorList>
            <person name="Coleine C."/>
            <person name="Stajich J.E."/>
            <person name="Selbmann L."/>
        </authorList>
    </citation>
    <scope>NUCLEOTIDE SEQUENCE [LARGE SCALE GENOMIC DNA]</scope>
    <source>
        <strain evidence="8 9">CCFEE 6328</strain>
    </source>
</reference>
<keyword evidence="9" id="KW-1185">Reference proteome</keyword>
<feature type="chain" id="PRO_5047363173" description="FAD-binding domain-containing protein" evidence="6">
    <location>
        <begin position="19"/>
        <end position="422"/>
    </location>
</feature>
<comment type="caution">
    <text evidence="8">The sequence shown here is derived from an EMBL/GenBank/DDBJ whole genome shotgun (WGS) entry which is preliminary data.</text>
</comment>
<keyword evidence="4" id="KW-0560">Oxidoreductase</keyword>
<dbReference type="InterPro" id="IPR036188">
    <property type="entry name" value="FAD/NAD-bd_sf"/>
</dbReference>
<dbReference type="InterPro" id="IPR002938">
    <property type="entry name" value="FAD-bd"/>
</dbReference>
<evidence type="ECO:0000256" key="1">
    <source>
        <dbReference type="ARBA" id="ARBA00007992"/>
    </source>
</evidence>